<proteinExistence type="predicted"/>
<evidence type="ECO:0000313" key="3">
    <source>
        <dbReference type="Proteomes" id="UP000050827"/>
    </source>
</evidence>
<evidence type="ECO:0000256" key="1">
    <source>
        <dbReference type="SAM" id="MobiDB-lite"/>
    </source>
</evidence>
<organism evidence="2 3">
    <name type="scientific">Flagellimonas eckloniae</name>
    <dbReference type="NCBI Taxonomy" id="346185"/>
    <lineage>
        <taxon>Bacteria</taxon>
        <taxon>Pseudomonadati</taxon>
        <taxon>Bacteroidota</taxon>
        <taxon>Flavobacteriia</taxon>
        <taxon>Flavobacteriales</taxon>
        <taxon>Flavobacteriaceae</taxon>
        <taxon>Flagellimonas</taxon>
    </lineage>
</organism>
<comment type="caution">
    <text evidence="2">The sequence shown here is derived from an EMBL/GenBank/DDBJ whole genome shotgun (WGS) entry which is preliminary data.</text>
</comment>
<gene>
    <name evidence="2" type="ORF">AAY42_02805</name>
</gene>
<dbReference type="Proteomes" id="UP000050827">
    <property type="component" value="Unassembled WGS sequence"/>
</dbReference>
<dbReference type="STRING" id="346185.AAY42_02805"/>
<evidence type="ECO:0000313" key="2">
    <source>
        <dbReference type="EMBL" id="KQC28940.1"/>
    </source>
</evidence>
<dbReference type="GO" id="GO:0020037">
    <property type="term" value="F:heme binding"/>
    <property type="evidence" value="ECO:0007669"/>
    <property type="project" value="InterPro"/>
</dbReference>
<feature type="compositionally biased region" description="Acidic residues" evidence="1">
    <location>
        <begin position="10"/>
        <end position="28"/>
    </location>
</feature>
<protein>
    <recommendedName>
        <fullName evidence="4">Cytochrome c domain-containing protein</fullName>
    </recommendedName>
</protein>
<accession>A0A0Q1H5T6</accession>
<keyword evidence="3" id="KW-1185">Reference proteome</keyword>
<dbReference type="GO" id="GO:0009055">
    <property type="term" value="F:electron transfer activity"/>
    <property type="evidence" value="ECO:0007669"/>
    <property type="project" value="InterPro"/>
</dbReference>
<feature type="region of interest" description="Disordered" evidence="1">
    <location>
        <begin position="1"/>
        <end position="31"/>
    </location>
</feature>
<dbReference type="SUPFAM" id="SSF46626">
    <property type="entry name" value="Cytochrome c"/>
    <property type="match status" value="1"/>
</dbReference>
<sequence>MLIAACSSESTEDLTPPDETGDGDDGDNTTEVTYTADIAPLLSSNCLGCHSNPPQNGAPMALTTFSAVQSRASGIFNRTNNGTMPPSGKLPQANIDLIQAWINAGTPE</sequence>
<dbReference type="EMBL" id="LCTZ01000002">
    <property type="protein sequence ID" value="KQC28940.1"/>
    <property type="molecule type" value="Genomic_DNA"/>
</dbReference>
<dbReference type="AlphaFoldDB" id="A0A0Q1H5T6"/>
<name>A0A0Q1H5T6_9FLAO</name>
<reference evidence="2 3" key="1">
    <citation type="submission" date="2015-04" db="EMBL/GenBank/DDBJ databases">
        <title>Complete genome of flavobacterium.</title>
        <authorList>
            <person name="Kwon Y.M."/>
            <person name="Kim S.-J."/>
        </authorList>
    </citation>
    <scope>NUCLEOTIDE SEQUENCE [LARGE SCALE GENOMIC DNA]</scope>
    <source>
        <strain evidence="2 3">DK169</strain>
    </source>
</reference>
<evidence type="ECO:0008006" key="4">
    <source>
        <dbReference type="Google" id="ProtNLM"/>
    </source>
</evidence>
<dbReference type="InterPro" id="IPR036909">
    <property type="entry name" value="Cyt_c-like_dom_sf"/>
</dbReference>